<proteinExistence type="predicted"/>
<evidence type="ECO:0000313" key="7">
    <source>
        <dbReference type="Proteomes" id="UP001299596"/>
    </source>
</evidence>
<comment type="caution">
    <text evidence="6">The sequence shown here is derived from an EMBL/GenBank/DDBJ whole genome shotgun (WGS) entry which is preliminary data.</text>
</comment>
<organism evidence="6 7">
    <name type="scientific">[Mycobacterium] crassicus</name>
    <dbReference type="NCBI Taxonomy" id="2872309"/>
    <lineage>
        <taxon>Bacteria</taxon>
        <taxon>Bacillati</taxon>
        <taxon>Actinomycetota</taxon>
        <taxon>Actinomycetes</taxon>
        <taxon>Mycobacteriales</taxon>
        <taxon>Mycobacteriaceae</taxon>
        <taxon>Mycolicibacter</taxon>
    </lineage>
</organism>
<evidence type="ECO:0000256" key="4">
    <source>
        <dbReference type="ARBA" id="ARBA00023033"/>
    </source>
</evidence>
<dbReference type="EC" id="1.-.-.-" evidence="6"/>
<evidence type="ECO:0000313" key="6">
    <source>
        <dbReference type="EMBL" id="MEB3021686.1"/>
    </source>
</evidence>
<keyword evidence="1" id="KW-0285">Flavoprotein</keyword>
<evidence type="ECO:0000256" key="3">
    <source>
        <dbReference type="ARBA" id="ARBA00023002"/>
    </source>
</evidence>
<dbReference type="NCBIfam" id="TIGR03619">
    <property type="entry name" value="F420_Rv2161c"/>
    <property type="match status" value="1"/>
</dbReference>
<dbReference type="Gene3D" id="3.20.20.30">
    <property type="entry name" value="Luciferase-like domain"/>
    <property type="match status" value="1"/>
</dbReference>
<dbReference type="RefSeq" id="WP_225405097.1">
    <property type="nucleotide sequence ID" value="NZ_JAYJJR010000006.1"/>
</dbReference>
<dbReference type="Pfam" id="PF00296">
    <property type="entry name" value="Bac_luciferase"/>
    <property type="match status" value="1"/>
</dbReference>
<accession>A0ABU5XKQ8</accession>
<dbReference type="InterPro" id="IPR050172">
    <property type="entry name" value="SsuD_RutA_monooxygenase"/>
</dbReference>
<dbReference type="EMBL" id="JAYJJR010000006">
    <property type="protein sequence ID" value="MEB3021686.1"/>
    <property type="molecule type" value="Genomic_DNA"/>
</dbReference>
<dbReference type="Proteomes" id="UP001299596">
    <property type="component" value="Unassembled WGS sequence"/>
</dbReference>
<sequence>MTAPEKPQISLQLRTFTDDPKHDWGATLALGRAMDAAGVDRVVVSDHVVFGENPEAYADPRLGGITGGRQPTGPDGQWLDPLIVLTALAATTTRIRLGTAILLAALRRPAVLAKQLATLDVLSGGRLDLGVGVGWQREEYEAAGLPFERRGRLLDHTLEVCQTLWTEQRSSYHAPELSFENIHQMPKPTRPRGVPIWVSGTVNDAVARRLTRFGTGWIPWGAAIADPAGSIAAMKDRIAGLGGDPTGLQVLGHAKTVKRPDGSLDTAATAASAPALVAGGVTDIRVTCSLPRDTDRATDVLTELVEAFHAATD</sequence>
<keyword evidence="2" id="KW-0288">FMN</keyword>
<reference evidence="6 7" key="1">
    <citation type="submission" date="2023-12" db="EMBL/GenBank/DDBJ databases">
        <title>Description of new species of Mycobacterium terrae complex isolated from sewage at the Sao Paulo Zoological Park Foundation in Brazil.</title>
        <authorList>
            <person name="Romagnoli C.L."/>
            <person name="Conceicao E.C."/>
            <person name="Machado E."/>
            <person name="Barreto L.B.P.F."/>
            <person name="Sharma A."/>
            <person name="Silva N.M."/>
            <person name="Marques L.E."/>
            <person name="Juliana M.A."/>
            <person name="Lourenco M.C.S."/>
            <person name="Digiampietri L.A."/>
            <person name="Suffys P.N."/>
            <person name="Viana-Niero C."/>
        </authorList>
    </citation>
    <scope>NUCLEOTIDE SEQUENCE [LARGE SCALE GENOMIC DNA]</scope>
    <source>
        <strain evidence="6 7">MYC098</strain>
    </source>
</reference>
<protein>
    <submittedName>
        <fullName evidence="6">TIGR03619 family F420-dependent LLM class oxidoreductase</fullName>
        <ecNumber evidence="6">1.-.-.-</ecNumber>
    </submittedName>
</protein>
<dbReference type="InterPro" id="IPR011251">
    <property type="entry name" value="Luciferase-like_dom"/>
</dbReference>
<feature type="domain" description="Luciferase-like" evidence="5">
    <location>
        <begin position="21"/>
        <end position="250"/>
    </location>
</feature>
<dbReference type="PANTHER" id="PTHR42847">
    <property type="entry name" value="ALKANESULFONATE MONOOXYGENASE"/>
    <property type="match status" value="1"/>
</dbReference>
<dbReference type="InterPro" id="IPR019921">
    <property type="entry name" value="Lucif-like_OxRdtase_Rv2161c"/>
</dbReference>
<evidence type="ECO:0000256" key="2">
    <source>
        <dbReference type="ARBA" id="ARBA00022643"/>
    </source>
</evidence>
<name>A0ABU5XKQ8_9MYCO</name>
<keyword evidence="3 6" id="KW-0560">Oxidoreductase</keyword>
<dbReference type="InterPro" id="IPR036661">
    <property type="entry name" value="Luciferase-like_sf"/>
</dbReference>
<evidence type="ECO:0000259" key="5">
    <source>
        <dbReference type="Pfam" id="PF00296"/>
    </source>
</evidence>
<dbReference type="GO" id="GO:0016491">
    <property type="term" value="F:oxidoreductase activity"/>
    <property type="evidence" value="ECO:0007669"/>
    <property type="project" value="UniProtKB-KW"/>
</dbReference>
<dbReference type="SUPFAM" id="SSF51679">
    <property type="entry name" value="Bacterial luciferase-like"/>
    <property type="match status" value="1"/>
</dbReference>
<dbReference type="PANTHER" id="PTHR42847:SF4">
    <property type="entry name" value="ALKANESULFONATE MONOOXYGENASE-RELATED"/>
    <property type="match status" value="1"/>
</dbReference>
<evidence type="ECO:0000256" key="1">
    <source>
        <dbReference type="ARBA" id="ARBA00022630"/>
    </source>
</evidence>
<keyword evidence="7" id="KW-1185">Reference proteome</keyword>
<keyword evidence="4" id="KW-0503">Monooxygenase</keyword>
<gene>
    <name evidence="6" type="ORF">K6T79_11565</name>
</gene>